<name>X1HJF9_9ZZZZ</name>
<keyword evidence="1" id="KW-0812">Transmembrane</keyword>
<comment type="caution">
    <text evidence="2">The sequence shown here is derived from an EMBL/GenBank/DDBJ whole genome shotgun (WGS) entry which is preliminary data.</text>
</comment>
<reference evidence="2" key="1">
    <citation type="journal article" date="2014" name="Front. Microbiol.">
        <title>High frequency of phylogenetically diverse reductive dehalogenase-homologous genes in deep subseafloor sedimentary metagenomes.</title>
        <authorList>
            <person name="Kawai M."/>
            <person name="Futagami T."/>
            <person name="Toyoda A."/>
            <person name="Takaki Y."/>
            <person name="Nishi S."/>
            <person name="Hori S."/>
            <person name="Arai W."/>
            <person name="Tsubouchi T."/>
            <person name="Morono Y."/>
            <person name="Uchiyama I."/>
            <person name="Ito T."/>
            <person name="Fujiyama A."/>
            <person name="Inagaki F."/>
            <person name="Takami H."/>
        </authorList>
    </citation>
    <scope>NUCLEOTIDE SEQUENCE</scope>
    <source>
        <strain evidence="2">Expedition CK06-06</strain>
    </source>
</reference>
<gene>
    <name evidence="2" type="ORF">S03H2_38564</name>
</gene>
<accession>X1HJF9</accession>
<keyword evidence="1" id="KW-1133">Transmembrane helix</keyword>
<evidence type="ECO:0000256" key="1">
    <source>
        <dbReference type="SAM" id="Phobius"/>
    </source>
</evidence>
<dbReference type="EMBL" id="BARU01023788">
    <property type="protein sequence ID" value="GAH57195.1"/>
    <property type="molecule type" value="Genomic_DNA"/>
</dbReference>
<feature type="non-terminal residue" evidence="2">
    <location>
        <position position="72"/>
    </location>
</feature>
<evidence type="ECO:0000313" key="2">
    <source>
        <dbReference type="EMBL" id="GAH57195.1"/>
    </source>
</evidence>
<feature type="transmembrane region" description="Helical" evidence="1">
    <location>
        <begin position="51"/>
        <end position="70"/>
    </location>
</feature>
<proteinExistence type="predicted"/>
<protein>
    <submittedName>
        <fullName evidence="2">Uncharacterized protein</fullName>
    </submittedName>
</protein>
<feature type="transmembrane region" description="Helical" evidence="1">
    <location>
        <begin position="20"/>
        <end position="39"/>
    </location>
</feature>
<dbReference type="AlphaFoldDB" id="X1HJF9"/>
<organism evidence="2">
    <name type="scientific">marine sediment metagenome</name>
    <dbReference type="NCBI Taxonomy" id="412755"/>
    <lineage>
        <taxon>unclassified sequences</taxon>
        <taxon>metagenomes</taxon>
        <taxon>ecological metagenomes</taxon>
    </lineage>
</organism>
<keyword evidence="1" id="KW-0472">Membrane</keyword>
<sequence length="72" mass="8411">MSLMAVFGFRSKILSFIEMIFFFALSYLFLLGVSALYGWAADRAAEVVRDYAWYDLLAWLRILPAWMYIVEA</sequence>